<protein>
    <submittedName>
        <fullName evidence="1">Uncharacterized protein</fullName>
    </submittedName>
</protein>
<evidence type="ECO:0000313" key="1">
    <source>
        <dbReference type="EMBL" id="KAI0035995.1"/>
    </source>
</evidence>
<keyword evidence="2" id="KW-1185">Reference proteome</keyword>
<reference evidence="1" key="2">
    <citation type="journal article" date="2022" name="New Phytol.">
        <title>Evolutionary transition to the ectomycorrhizal habit in the genomes of a hyperdiverse lineage of mushroom-forming fungi.</title>
        <authorList>
            <person name="Looney B."/>
            <person name="Miyauchi S."/>
            <person name="Morin E."/>
            <person name="Drula E."/>
            <person name="Courty P.E."/>
            <person name="Kohler A."/>
            <person name="Kuo A."/>
            <person name="LaButti K."/>
            <person name="Pangilinan J."/>
            <person name="Lipzen A."/>
            <person name="Riley R."/>
            <person name="Andreopoulos W."/>
            <person name="He G."/>
            <person name="Johnson J."/>
            <person name="Nolan M."/>
            <person name="Tritt A."/>
            <person name="Barry K.W."/>
            <person name="Grigoriev I.V."/>
            <person name="Nagy L.G."/>
            <person name="Hibbett D."/>
            <person name="Henrissat B."/>
            <person name="Matheny P.B."/>
            <person name="Labbe J."/>
            <person name="Martin F.M."/>
        </authorList>
    </citation>
    <scope>NUCLEOTIDE SEQUENCE</scope>
    <source>
        <strain evidence="1">EC-137</strain>
    </source>
</reference>
<gene>
    <name evidence="1" type="ORF">K488DRAFT_82434</name>
</gene>
<comment type="caution">
    <text evidence="1">The sequence shown here is derived from an EMBL/GenBank/DDBJ whole genome shotgun (WGS) entry which is preliminary data.</text>
</comment>
<organism evidence="1 2">
    <name type="scientific">Vararia minispora EC-137</name>
    <dbReference type="NCBI Taxonomy" id="1314806"/>
    <lineage>
        <taxon>Eukaryota</taxon>
        <taxon>Fungi</taxon>
        <taxon>Dikarya</taxon>
        <taxon>Basidiomycota</taxon>
        <taxon>Agaricomycotina</taxon>
        <taxon>Agaricomycetes</taxon>
        <taxon>Russulales</taxon>
        <taxon>Lachnocladiaceae</taxon>
        <taxon>Vararia</taxon>
    </lineage>
</organism>
<evidence type="ECO:0000313" key="2">
    <source>
        <dbReference type="Proteomes" id="UP000814128"/>
    </source>
</evidence>
<proteinExistence type="predicted"/>
<dbReference type="Proteomes" id="UP000814128">
    <property type="component" value="Unassembled WGS sequence"/>
</dbReference>
<name>A0ACB8QW19_9AGAM</name>
<reference evidence="1" key="1">
    <citation type="submission" date="2021-02" db="EMBL/GenBank/DDBJ databases">
        <authorList>
            <consortium name="DOE Joint Genome Institute"/>
            <person name="Ahrendt S."/>
            <person name="Looney B.P."/>
            <person name="Miyauchi S."/>
            <person name="Morin E."/>
            <person name="Drula E."/>
            <person name="Courty P.E."/>
            <person name="Chicoki N."/>
            <person name="Fauchery L."/>
            <person name="Kohler A."/>
            <person name="Kuo A."/>
            <person name="Labutti K."/>
            <person name="Pangilinan J."/>
            <person name="Lipzen A."/>
            <person name="Riley R."/>
            <person name="Andreopoulos W."/>
            <person name="He G."/>
            <person name="Johnson J."/>
            <person name="Barry K.W."/>
            <person name="Grigoriev I.V."/>
            <person name="Nagy L."/>
            <person name="Hibbett D."/>
            <person name="Henrissat B."/>
            <person name="Matheny P.B."/>
            <person name="Labbe J."/>
            <person name="Martin F."/>
        </authorList>
    </citation>
    <scope>NUCLEOTIDE SEQUENCE</scope>
    <source>
        <strain evidence="1">EC-137</strain>
    </source>
</reference>
<accession>A0ACB8QW19</accession>
<dbReference type="EMBL" id="MU273476">
    <property type="protein sequence ID" value="KAI0035995.1"/>
    <property type="molecule type" value="Genomic_DNA"/>
</dbReference>
<sequence>MSANDVPVHPVTPPQSSSHISDRLADIQATPLNIGSSGQVSSGGFSDYANLPMALSTTSAPRHETSTSTPSFPTG</sequence>